<dbReference type="GO" id="GO:0005634">
    <property type="term" value="C:nucleus"/>
    <property type="evidence" value="ECO:0007669"/>
    <property type="project" value="UniProtKB-SubCell"/>
</dbReference>
<dbReference type="Pfam" id="PF10433">
    <property type="entry name" value="Beta-prop_RSE1_1st"/>
    <property type="match status" value="1"/>
</dbReference>
<feature type="compositionally biased region" description="Basic and acidic residues" evidence="3">
    <location>
        <begin position="314"/>
        <end position="323"/>
    </location>
</feature>
<feature type="region of interest" description="Disordered" evidence="3">
    <location>
        <begin position="270"/>
        <end position="377"/>
    </location>
</feature>
<comment type="subcellular location">
    <subcellularLocation>
        <location evidence="1">Nucleus</location>
    </subcellularLocation>
</comment>
<feature type="domain" description="RSE1/DDB1/CPSF1 first beta-propeller" evidence="5">
    <location>
        <begin position="65"/>
        <end position="269"/>
    </location>
</feature>
<reference evidence="7" key="1">
    <citation type="submission" date="2021-01" db="EMBL/GenBank/DDBJ databases">
        <authorList>
            <person name="Corre E."/>
            <person name="Pelletier E."/>
            <person name="Niang G."/>
            <person name="Scheremetjew M."/>
            <person name="Finn R."/>
            <person name="Kale V."/>
            <person name="Holt S."/>
            <person name="Cochrane G."/>
            <person name="Meng A."/>
            <person name="Brown T."/>
            <person name="Cohen L."/>
        </authorList>
    </citation>
    <scope>NUCLEOTIDE SEQUENCE</scope>
    <source>
        <strain evidence="7">CCMP 2712</strain>
    </source>
</reference>
<evidence type="ECO:0000259" key="6">
    <source>
        <dbReference type="Pfam" id="PF23726"/>
    </source>
</evidence>
<dbReference type="InterPro" id="IPR058543">
    <property type="entry name" value="Beta-prop_RSE1/DDB1/CPSF1_2nd"/>
</dbReference>
<evidence type="ECO:0000313" key="7">
    <source>
        <dbReference type="EMBL" id="CAE2300458.1"/>
    </source>
</evidence>
<evidence type="ECO:0000259" key="4">
    <source>
        <dbReference type="Pfam" id="PF03178"/>
    </source>
</evidence>
<dbReference type="InterPro" id="IPR050358">
    <property type="entry name" value="RSE1/DDB1/CFT1"/>
</dbReference>
<dbReference type="InterPro" id="IPR015943">
    <property type="entry name" value="WD40/YVTN_repeat-like_dom_sf"/>
</dbReference>
<evidence type="ECO:0000256" key="1">
    <source>
        <dbReference type="ARBA" id="ARBA00004123"/>
    </source>
</evidence>
<evidence type="ECO:0000256" key="3">
    <source>
        <dbReference type="SAM" id="MobiDB-lite"/>
    </source>
</evidence>
<dbReference type="Pfam" id="PF23726">
    <property type="entry name" value="Beta-prop_RSE1_2nd"/>
    <property type="match status" value="1"/>
</dbReference>
<dbReference type="GO" id="GO:0003676">
    <property type="term" value="F:nucleic acid binding"/>
    <property type="evidence" value="ECO:0007669"/>
    <property type="project" value="InterPro"/>
</dbReference>
<organism evidence="7">
    <name type="scientific">Guillardia theta</name>
    <name type="common">Cryptophyte</name>
    <name type="synonym">Cryptomonas phi</name>
    <dbReference type="NCBI Taxonomy" id="55529"/>
    <lineage>
        <taxon>Eukaryota</taxon>
        <taxon>Cryptophyceae</taxon>
        <taxon>Pyrenomonadales</taxon>
        <taxon>Geminigeraceae</taxon>
        <taxon>Guillardia</taxon>
    </lineage>
</organism>
<evidence type="ECO:0000256" key="2">
    <source>
        <dbReference type="ARBA" id="ARBA00023242"/>
    </source>
</evidence>
<dbReference type="Pfam" id="PF03178">
    <property type="entry name" value="CPSF_A"/>
    <property type="match status" value="1"/>
</dbReference>
<feature type="domain" description="RSE1/DDB1/CPSF1 second beta-propeller" evidence="6">
    <location>
        <begin position="476"/>
        <end position="895"/>
    </location>
</feature>
<evidence type="ECO:0000259" key="5">
    <source>
        <dbReference type="Pfam" id="PF10433"/>
    </source>
</evidence>
<dbReference type="EMBL" id="HBKN01019878">
    <property type="protein sequence ID" value="CAE2300458.1"/>
    <property type="molecule type" value="Transcribed_RNA"/>
</dbReference>
<sequence>MVVIPFKHKGSDLEEDDEILTQPNKKFKSESASSNTVTRLGAPSDNKLGILPTYVVDLDEAGIKHVVDFTFLDGYYEPTISFLHENSRTWAGRLAVSNFTGMITTVSLNISQRRQPIIWSASKLPHNSRHIVALPAPAGGVVVVSSNALIYRNHEQKCALKLNEYAIAAGDGGNRFDTAGDIICFDTVHPVRLEGYQMLFSLVTGESYIMGVQLDTDGNTIKALTLDLVDVKLSPSGGFASIMCRVGDSYLFLGSRLGDSSLVKMIKRSKEVDDEGDVSEHGQSNGVENGSSSQGADPVKQEVNDSLPSAPVKSEAEPSSKEEDSSEDELYGNDAPKPAGGPEMKEENSDSDDDLYGGAPTTDAAPTREATTVKAEQAPAMNAEVEMDDEDAAMYLGLNPRNAANGLSKEGMPDGFYRFELCDTLTNIGPIGDFSLCSHRSSMDEVKKDSVELVTASGGLQYGKLGVLQRSLNPVVMTAVPLPDAQAVWTVFGPTAKAADEDMEEDGNEEEEQSAGMHAYMVISQGNDKGTIVLKGRELEEFDEDEQVDFEVDAKTVCVGNIFGNQRIVQVTPWNVYVLNGPRKEQELPVVAGNGLQIVAAYIRDPYIALILQDGRLNLLVGDASSMQVNYVSHEIHNITAACFFLDPIPDGEANDDPQQRDVMLAAAPRNGHFQLYTLPSLELVYDAADFVLAPPLLVEERSGAVALDPADLPEVPFILDMCIEPIPFPHKKECDADILCLVAITSSADILLYKSFEFCETQQMTALEAEKQEEDAKKAVRKWSKLRFKKVNHEIMLRGEEVFDDFFVDELELEDPTREATLKTLRTSRLMPLGGAGGLEGVLIAARQPAVVLFGRGLPRIHPWKLDRGEGVRSAARFNNLQCKDGIVCIADKGRDRAKGVLKICNIPEGISGDTPWPLRTKHVGMTVHHVAFHAATGCHVLVVSSQQEIEDERKPEGTLEGAIPPLTEEKYEVQLRAPYSMELLDSYEFDFANGEKALCLQVVHLKNTRVKDSLLPFVAVGTGFQNGESETSRATGRIYVFEVTTVVGEEGYEGRTSFKIKKIFTSADIQDIKAPVSALCQLEGYLLVAQGPNPGMIGGSKLYVYEWVDEKLVGRAFFDAHLYITTLKTVKFFIVFGDIRHSVHLLRWREDIRMLQLLAKDALPLSVYAAEFVVMGSNFGLLASDEQKNVQVFVFNPNSPEYRRQQLICRADLHVGSHINKFIRWPLPFRPTLGVRTAAHYTTLDGGIGAIIPIPEQSYRRLLALQNLLVTAMPHYAGLNPRSWRLYKPAMCMKRRYAKNFLDGNLLGRYLHLDLALQMQLSSALNQTREAILGDLYELLMSTMIT</sequence>
<keyword evidence="2" id="KW-0539">Nucleus</keyword>
<gene>
    <name evidence="7" type="ORF">GTHE00462_LOCUS15675</name>
</gene>
<proteinExistence type="predicted"/>
<feature type="compositionally biased region" description="Polar residues" evidence="3">
    <location>
        <begin position="281"/>
        <end position="295"/>
    </location>
</feature>
<protein>
    <recommendedName>
        <fullName evidence="8">Cleavage and polyadenylation specificity factor subunit 1</fullName>
    </recommendedName>
</protein>
<dbReference type="Gene3D" id="2.130.10.10">
    <property type="entry name" value="YVTN repeat-like/Quinoprotein amine dehydrogenase"/>
    <property type="match status" value="3"/>
</dbReference>
<accession>A0A7S4KNJ6</accession>
<dbReference type="InterPro" id="IPR004871">
    <property type="entry name" value="RSE1/DDB1/CPSF1_C"/>
</dbReference>
<dbReference type="InterPro" id="IPR018846">
    <property type="entry name" value="Beta-prop_RSE1/DDB1/CPSF1_1st"/>
</dbReference>
<dbReference type="PANTHER" id="PTHR10644">
    <property type="entry name" value="DNA REPAIR/RNA PROCESSING CPSF FAMILY"/>
    <property type="match status" value="1"/>
</dbReference>
<name>A0A7S4KNJ6_GUITH</name>
<feature type="domain" description="RSE1/DDB1/CPSF1 C-terminal" evidence="4">
    <location>
        <begin position="973"/>
        <end position="1314"/>
    </location>
</feature>
<evidence type="ECO:0008006" key="8">
    <source>
        <dbReference type="Google" id="ProtNLM"/>
    </source>
</evidence>